<dbReference type="AlphaFoldDB" id="A0AAU9RPN8"/>
<evidence type="ECO:0000259" key="2">
    <source>
        <dbReference type="PROSITE" id="PS50104"/>
    </source>
</evidence>
<dbReference type="PANTHER" id="PTHR32009">
    <property type="entry name" value="TMV RESISTANCE PROTEIN N-LIKE"/>
    <property type="match status" value="1"/>
</dbReference>
<dbReference type="GO" id="GO:0007165">
    <property type="term" value="P:signal transduction"/>
    <property type="evidence" value="ECO:0007669"/>
    <property type="project" value="InterPro"/>
</dbReference>
<dbReference type="PROSITE" id="PS50104">
    <property type="entry name" value="TIR"/>
    <property type="match status" value="1"/>
</dbReference>
<evidence type="ECO:0000256" key="1">
    <source>
        <dbReference type="ARBA" id="ARBA00023027"/>
    </source>
</evidence>
<dbReference type="InterPro" id="IPR035897">
    <property type="entry name" value="Toll_tir_struct_dom_sf"/>
</dbReference>
<reference evidence="3 4" key="1">
    <citation type="submission" date="2022-03" db="EMBL/GenBank/DDBJ databases">
        <authorList>
            <person name="Nunn A."/>
            <person name="Chopra R."/>
            <person name="Nunn A."/>
            <person name="Contreras Garrido A."/>
        </authorList>
    </citation>
    <scope>NUCLEOTIDE SEQUENCE [LARGE SCALE GENOMIC DNA]</scope>
</reference>
<dbReference type="FunFam" id="3.40.50.10140:FF:000007">
    <property type="entry name" value="Disease resistance protein (TIR-NBS-LRR class)"/>
    <property type="match status" value="1"/>
</dbReference>
<dbReference type="EMBL" id="OU466858">
    <property type="protein sequence ID" value="CAH2045633.1"/>
    <property type="molecule type" value="Genomic_DNA"/>
</dbReference>
<dbReference type="SUPFAM" id="SSF52200">
    <property type="entry name" value="Toll/Interleukin receptor TIR domain"/>
    <property type="match status" value="1"/>
</dbReference>
<dbReference type="InterPro" id="IPR000157">
    <property type="entry name" value="TIR_dom"/>
</dbReference>
<keyword evidence="4" id="KW-1185">Reference proteome</keyword>
<organism evidence="3 4">
    <name type="scientific">Thlaspi arvense</name>
    <name type="common">Field penny-cress</name>
    <dbReference type="NCBI Taxonomy" id="13288"/>
    <lineage>
        <taxon>Eukaryota</taxon>
        <taxon>Viridiplantae</taxon>
        <taxon>Streptophyta</taxon>
        <taxon>Embryophyta</taxon>
        <taxon>Tracheophyta</taxon>
        <taxon>Spermatophyta</taxon>
        <taxon>Magnoliopsida</taxon>
        <taxon>eudicotyledons</taxon>
        <taxon>Gunneridae</taxon>
        <taxon>Pentapetalae</taxon>
        <taxon>rosids</taxon>
        <taxon>malvids</taxon>
        <taxon>Brassicales</taxon>
        <taxon>Brassicaceae</taxon>
        <taxon>Thlaspideae</taxon>
        <taxon>Thlaspi</taxon>
    </lineage>
</organism>
<sequence>MNIYSPIEEHQVFLNYRGEELRYSFVSHLIDAFERRGIDFVVDIYEQRGKDLKNLFVRIQESRIVLAIFSTRYAESSWCMDELVKIKKLADKEKLRVISIFYKVRPRDVRKQTGEFGDNFWTLARASSGDQIKKWKDALERICDKMGLSLGDKSCEAGFVKKIVEEVQKVIAAIRIGEKEDDFGKKRKNNCSCECEIPIFKRCKTRKLLARDVRKQTGEFGEKFWTLAKASSGAQIKKWKEALECISDKMGLSLRDKCSEADFVKEVVKEVKRVIAAIGLEEEEINRMFVSELSSIVGT</sequence>
<gene>
    <name evidence="3" type="ORF">TAV2_LOCUS6621</name>
</gene>
<evidence type="ECO:0000313" key="3">
    <source>
        <dbReference type="EMBL" id="CAH2045633.1"/>
    </source>
</evidence>
<feature type="domain" description="TIR" evidence="2">
    <location>
        <begin position="8"/>
        <end position="171"/>
    </location>
</feature>
<accession>A0AAU9RPN8</accession>
<protein>
    <recommendedName>
        <fullName evidence="2">TIR domain-containing protein</fullName>
    </recommendedName>
</protein>
<dbReference type="Proteomes" id="UP000836841">
    <property type="component" value="Chromosome 2"/>
</dbReference>
<dbReference type="PANTHER" id="PTHR32009:SF63">
    <property type="entry name" value="RESISTANCE PROTEIN (TIR CLASS), PUTATIVE-RELATED"/>
    <property type="match status" value="1"/>
</dbReference>
<proteinExistence type="predicted"/>
<dbReference type="Pfam" id="PF01582">
    <property type="entry name" value="TIR"/>
    <property type="match status" value="2"/>
</dbReference>
<dbReference type="Gene3D" id="3.40.50.10140">
    <property type="entry name" value="Toll/interleukin-1 receptor homology (TIR) domain"/>
    <property type="match status" value="2"/>
</dbReference>
<evidence type="ECO:0000313" key="4">
    <source>
        <dbReference type="Proteomes" id="UP000836841"/>
    </source>
</evidence>
<dbReference type="SMART" id="SM00255">
    <property type="entry name" value="TIR"/>
    <property type="match status" value="1"/>
</dbReference>
<name>A0AAU9RPN8_THLAR</name>
<keyword evidence="1" id="KW-0520">NAD</keyword>